<protein>
    <submittedName>
        <fullName evidence="1">Uncharacterized protein</fullName>
    </submittedName>
</protein>
<dbReference type="Proteomes" id="UP000256952">
    <property type="component" value="Plasmid CBM2613_p"/>
</dbReference>
<geneLocation type="plasmid" evidence="2">
    <name>cbm2613_p</name>
</geneLocation>
<accession>A0A375EGB1</accession>
<organism evidence="1 2">
    <name type="scientific">Cupriavidus taiwanensis</name>
    <dbReference type="NCBI Taxonomy" id="164546"/>
    <lineage>
        <taxon>Bacteria</taxon>
        <taxon>Pseudomonadati</taxon>
        <taxon>Pseudomonadota</taxon>
        <taxon>Betaproteobacteria</taxon>
        <taxon>Burkholderiales</taxon>
        <taxon>Burkholderiaceae</taxon>
        <taxon>Cupriavidus</taxon>
    </lineage>
</organism>
<evidence type="ECO:0000313" key="1">
    <source>
        <dbReference type="EMBL" id="SOZ74443.1"/>
    </source>
</evidence>
<proteinExistence type="predicted"/>
<keyword evidence="1" id="KW-0614">Plasmid</keyword>
<reference evidence="2" key="1">
    <citation type="submission" date="2018-01" db="EMBL/GenBank/DDBJ databases">
        <authorList>
            <person name="Gaut B.S."/>
            <person name="Morton B.R."/>
            <person name="Clegg M.T."/>
            <person name="Duvall M.R."/>
        </authorList>
    </citation>
    <scope>NUCLEOTIDE SEQUENCE [LARGE SCALE GENOMIC DNA]</scope>
    <source>
        <plasmid evidence="2">Plasmid cbm2613_p</plasmid>
    </source>
</reference>
<sequence length="58" mass="6906">MVGELKIIFPAQFPLNFWRRHKSNLLEELIGQPMSPGDQLTKLRHKNIRMLVRSFEPF</sequence>
<dbReference type="EMBL" id="LT976981">
    <property type="protein sequence ID" value="SOZ74443.1"/>
    <property type="molecule type" value="Genomic_DNA"/>
</dbReference>
<gene>
    <name evidence="1" type="ORF">CBM2613_P20010</name>
</gene>
<dbReference type="AlphaFoldDB" id="A0A375EGB1"/>
<evidence type="ECO:0000313" key="2">
    <source>
        <dbReference type="Proteomes" id="UP000256952"/>
    </source>
</evidence>
<name>A0A375EGB1_9BURK</name>